<evidence type="ECO:0000256" key="4">
    <source>
        <dbReference type="ARBA" id="ARBA00022729"/>
    </source>
</evidence>
<evidence type="ECO:0000256" key="6">
    <source>
        <dbReference type="ARBA" id="ARBA00023136"/>
    </source>
</evidence>
<reference evidence="10" key="4">
    <citation type="submission" date="2018-11" db="EMBL/GenBank/DDBJ databases">
        <title>Characterization of plant carbon substrate utilization by Auxenochlorella protothecoides.</title>
        <authorList>
            <person name="Vogler B.W."/>
            <person name="Starkenburg S.R."/>
            <person name="Sudasinghe N."/>
            <person name="Schambach J.Y."/>
            <person name="Rollin J.A."/>
            <person name="Pattathil S."/>
            <person name="Barry A.N."/>
        </authorList>
    </citation>
    <scope>NUCLEOTIDE SEQUENCE [LARGE SCALE GENOMIC DNA]</scope>
    <source>
        <strain evidence="10">UTEX 25</strain>
    </source>
</reference>
<feature type="transmembrane region" description="Helical" evidence="7">
    <location>
        <begin position="196"/>
        <end position="215"/>
    </location>
</feature>
<keyword evidence="5 7" id="KW-1133">Transmembrane helix</keyword>
<feature type="transmembrane region" description="Helical" evidence="7">
    <location>
        <begin position="251"/>
        <end position="275"/>
    </location>
</feature>
<evidence type="ECO:0000313" key="9">
    <source>
        <dbReference type="EMBL" id="JAT77870.1"/>
    </source>
</evidence>
<keyword evidence="4 7" id="KW-0732">Signal</keyword>
<dbReference type="EMBL" id="GDKF01004264">
    <property type="protein sequence ID" value="JAT74358.1"/>
    <property type="molecule type" value="Transcribed_RNA"/>
</dbReference>
<comment type="function">
    <text evidence="7">Involved in the lipid remodeling steps of GPI-anchor maturation.</text>
</comment>
<dbReference type="PANTHER" id="PTHR13148:SF0">
    <property type="entry name" value="POST-GPI ATTACHMENT TO PROTEINS FACTOR 3"/>
    <property type="match status" value="1"/>
</dbReference>
<evidence type="ECO:0000256" key="3">
    <source>
        <dbReference type="ARBA" id="ARBA00022692"/>
    </source>
</evidence>
<dbReference type="EMBL" id="QOKY01000130">
    <property type="protein sequence ID" value="RMZ57129.1"/>
    <property type="molecule type" value="Genomic_DNA"/>
</dbReference>
<dbReference type="EMBL" id="GDKF01000752">
    <property type="protein sequence ID" value="JAT77870.1"/>
    <property type="molecule type" value="Transcribed_RNA"/>
</dbReference>
<dbReference type="GO" id="GO:0005789">
    <property type="term" value="C:endoplasmic reticulum membrane"/>
    <property type="evidence" value="ECO:0007669"/>
    <property type="project" value="TreeGrafter"/>
</dbReference>
<dbReference type="GO" id="GO:0016788">
    <property type="term" value="F:hydrolase activity, acting on ester bonds"/>
    <property type="evidence" value="ECO:0007669"/>
    <property type="project" value="TreeGrafter"/>
</dbReference>
<evidence type="ECO:0000313" key="10">
    <source>
        <dbReference type="EMBL" id="RMZ57129.1"/>
    </source>
</evidence>
<evidence type="ECO:0000313" key="11">
    <source>
        <dbReference type="Proteomes" id="UP000279271"/>
    </source>
</evidence>
<feature type="signal peptide" evidence="7">
    <location>
        <begin position="1"/>
        <end position="20"/>
    </location>
</feature>
<name>A0A1D2AF85_AUXPR</name>
<keyword evidence="2 7" id="KW-0337">GPI-anchor biosynthesis</keyword>
<reference evidence="9" key="1">
    <citation type="submission" date="2015-08" db="EMBL/GenBank/DDBJ databases">
        <authorList>
            <person name="Babu N.S."/>
            <person name="Beckwith C.J."/>
            <person name="Beseler K.G."/>
            <person name="Brison A."/>
            <person name="Carone J.V."/>
            <person name="Caskin T.P."/>
            <person name="Diamond M."/>
            <person name="Durham M.E."/>
            <person name="Foxe J.M."/>
            <person name="Go M."/>
            <person name="Henderson B.A."/>
            <person name="Jones I.B."/>
            <person name="McGettigan J.A."/>
            <person name="Micheletti S.J."/>
            <person name="Nasrallah M.E."/>
            <person name="Ortiz D."/>
            <person name="Piller C.R."/>
            <person name="Privatt S.R."/>
            <person name="Schneider S.L."/>
            <person name="Sharp S."/>
            <person name="Smith T.C."/>
            <person name="Stanton J.D."/>
            <person name="Ullery H.E."/>
            <person name="Wilson R.J."/>
            <person name="Serrano M.G."/>
            <person name="Buck G."/>
            <person name="Lee V."/>
            <person name="Wang Y."/>
            <person name="Carvalho R."/>
            <person name="Voegtly L."/>
            <person name="Shi R."/>
            <person name="Duckworth R."/>
            <person name="Johnson A."/>
            <person name="Loviza R."/>
            <person name="Walstead R."/>
            <person name="Shah Z."/>
            <person name="Kiflezghi M."/>
            <person name="Wade K."/>
            <person name="Ball S.L."/>
            <person name="Bradley K.W."/>
            <person name="Asai D.J."/>
            <person name="Bowman C.A."/>
            <person name="Russell D.A."/>
            <person name="Pope W.H."/>
            <person name="Jacobs-Sera D."/>
            <person name="Hendrix R.W."/>
            <person name="Hatfull G.F."/>
        </authorList>
    </citation>
    <scope>NUCLEOTIDE SEQUENCE</scope>
</reference>
<dbReference type="InterPro" id="IPR007217">
    <property type="entry name" value="Per1-like"/>
</dbReference>
<evidence type="ECO:0000256" key="1">
    <source>
        <dbReference type="ARBA" id="ARBA00004127"/>
    </source>
</evidence>
<feature type="transmembrane region" description="Helical" evidence="7">
    <location>
        <begin position="287"/>
        <end position="306"/>
    </location>
</feature>
<comment type="subcellular location">
    <subcellularLocation>
        <location evidence="1">Endomembrane system</location>
        <topology evidence="1">Multi-pass membrane protein</topology>
    </subcellularLocation>
    <subcellularLocation>
        <location evidence="7">Golgi apparatus membrane</location>
        <topology evidence="7">Multi-pass membrane protein</topology>
    </subcellularLocation>
</comment>
<sequence length="359" mass="39282">MRALALLCVLLGALGSPCLASSGDEAPEYRGCLYHCVEGSGGRGQVHSPLCVPGDGDQGSAAPPIILRWTAWTCETDCGYLCMWAVEGPEVRAALQQPTPRHPTPWRPTPPPHAHAAQKYHGKWPFTRWLGLQEPLSSVASLLNAAAHARALRALWRAGRRGGPPYLAHCLLSLAAWLASAAFHARDTRVTERADYFLAGAVVALGVYVTALRTLRCVGAAAPRRRAALGAVLGVAYLARVHAMLTRRFDYGGWVVACLALGLLQTLLWLRWAWWTREGATHPSRRSLLVFIASLNAASLLEVLDFPPLLWHTLDAHAVWHLATIPLWALWYRFVLLDLQAGQVMWSLPLDSAGEDKEL</sequence>
<evidence type="ECO:0000256" key="5">
    <source>
        <dbReference type="ARBA" id="ARBA00022989"/>
    </source>
</evidence>
<proteinExistence type="inferred from homology"/>
<dbReference type="GO" id="GO:0006506">
    <property type="term" value="P:GPI anchor biosynthetic process"/>
    <property type="evidence" value="ECO:0007669"/>
    <property type="project" value="UniProtKB-KW"/>
</dbReference>
<dbReference type="GO" id="GO:0000139">
    <property type="term" value="C:Golgi membrane"/>
    <property type="evidence" value="ECO:0007669"/>
    <property type="project" value="UniProtKB-SubCell"/>
</dbReference>
<keyword evidence="7" id="KW-0333">Golgi apparatus</keyword>
<evidence type="ECO:0000256" key="7">
    <source>
        <dbReference type="RuleBase" id="RU365066"/>
    </source>
</evidence>
<comment type="caution">
    <text evidence="7">Lacks conserved residue(s) required for the propagation of feature annotation.</text>
</comment>
<gene>
    <name evidence="10" type="ORF">APUTEX25_002361</name>
    <name evidence="8" type="ORF">g.3486</name>
    <name evidence="9" type="ORF">g.3488</name>
</gene>
<dbReference type="AlphaFoldDB" id="A0A1D2AF85"/>
<feature type="chain" id="PRO_5014266755" description="Post-GPI attachment to proteins factor 3" evidence="7">
    <location>
        <begin position="21"/>
        <end position="359"/>
    </location>
</feature>
<protein>
    <recommendedName>
        <fullName evidence="7">Post-GPI attachment to proteins factor 3</fullName>
    </recommendedName>
</protein>
<reference evidence="10" key="3">
    <citation type="submission" date="2018-10" db="EMBL/GenBank/DDBJ databases">
        <authorList>
            <person name="Hovde B."/>
            <person name="Zhang X."/>
        </authorList>
    </citation>
    <scope>NUCLEOTIDE SEQUENCE [LARGE SCALE GENOMIC DNA]</scope>
    <source>
        <strain evidence="10">UTEX 25</strain>
    </source>
</reference>
<dbReference type="Pfam" id="PF04080">
    <property type="entry name" value="Per1"/>
    <property type="match status" value="1"/>
</dbReference>
<evidence type="ECO:0000256" key="2">
    <source>
        <dbReference type="ARBA" id="ARBA00022502"/>
    </source>
</evidence>
<keyword evidence="3 7" id="KW-0812">Transmembrane</keyword>
<dbReference type="PANTHER" id="PTHR13148">
    <property type="entry name" value="PER1-RELATED"/>
    <property type="match status" value="1"/>
</dbReference>
<dbReference type="Proteomes" id="UP000279271">
    <property type="component" value="Unassembled WGS sequence"/>
</dbReference>
<evidence type="ECO:0000313" key="8">
    <source>
        <dbReference type="EMBL" id="JAT74358.1"/>
    </source>
</evidence>
<organism evidence="9">
    <name type="scientific">Auxenochlorella protothecoides</name>
    <name type="common">Green microalga</name>
    <name type="synonym">Chlorella protothecoides</name>
    <dbReference type="NCBI Taxonomy" id="3075"/>
    <lineage>
        <taxon>Eukaryota</taxon>
        <taxon>Viridiplantae</taxon>
        <taxon>Chlorophyta</taxon>
        <taxon>core chlorophytes</taxon>
        <taxon>Trebouxiophyceae</taxon>
        <taxon>Chlorellales</taxon>
        <taxon>Chlorellaceae</taxon>
        <taxon>Auxenochlorella</taxon>
    </lineage>
</organism>
<feature type="transmembrane region" description="Helical" evidence="7">
    <location>
        <begin position="318"/>
        <end position="336"/>
    </location>
</feature>
<reference evidence="11" key="2">
    <citation type="journal article" date="2018" name="Algal Res.">
        <title>Characterization of plant carbon substrate utilization by Auxenochlorella protothecoides.</title>
        <authorList>
            <person name="Vogler B.W."/>
            <person name="Starkenburg S.R."/>
            <person name="Sudasinghe N."/>
            <person name="Schambach J.Y."/>
            <person name="Rollin J.A."/>
            <person name="Pattathil S."/>
            <person name="Barry A.N."/>
        </authorList>
    </citation>
    <scope>NUCLEOTIDE SEQUENCE [LARGE SCALE GENOMIC DNA]</scope>
    <source>
        <strain evidence="11">UTEX 25</strain>
    </source>
</reference>
<accession>A0A1D2AF85</accession>
<comment type="similarity">
    <text evidence="7">Belongs to the PGAP3 family.</text>
</comment>
<keyword evidence="6 7" id="KW-0472">Membrane</keyword>